<evidence type="ECO:0000256" key="2">
    <source>
        <dbReference type="SAM" id="SignalP"/>
    </source>
</evidence>
<feature type="chain" id="PRO_5004581451" description="Apple domain-containing protein" evidence="2">
    <location>
        <begin position="22"/>
        <end position="976"/>
    </location>
</feature>
<dbReference type="KEGG" id="tut:107370246"/>
<feature type="domain" description="Apple" evidence="3">
    <location>
        <begin position="654"/>
        <end position="733"/>
    </location>
</feature>
<dbReference type="EMBL" id="CAEY01001102">
    <property type="status" value="NOT_ANNOTATED_CDS"/>
    <property type="molecule type" value="Genomic_DNA"/>
</dbReference>
<dbReference type="OrthoDB" id="6477210at2759"/>
<dbReference type="HOGENOM" id="CLU_011464_0_1_1"/>
<dbReference type="eggNOG" id="ENOG502S04E">
    <property type="taxonomic scope" value="Eukaryota"/>
</dbReference>
<evidence type="ECO:0000313" key="5">
    <source>
        <dbReference type="Proteomes" id="UP000015104"/>
    </source>
</evidence>
<keyword evidence="5" id="KW-1185">Reference proteome</keyword>
<dbReference type="SUPFAM" id="SSF57414">
    <property type="entry name" value="Hairpin loop containing domain-like"/>
    <property type="match status" value="1"/>
</dbReference>
<sequence length="976" mass="110522">MLVKMFLFSLVLLQLLSALNAESLVDLPLKLDGHESLMLEAVLTAQANGEKYFLQEFISVNPYDQGKIEISSKLDSIKVHYAVSHNEHFEANKRLVVQETSCDLFSYSTKWDKMLPNINKPLLNLILLLGPSVFYRINGYSTSWKKVASSNVRGKNMIGYQTTINQRLKITYYYKSEFDKDARKPSRIVFDGYDPGSSFSPNENLIMDIYSIDESPVVLAENVQVTPGVGCPLYVSDSKVMPSLRTTQMQMIVHERVVGSSTSLTKDEYYIDTGRSLIRRITTHLEITVDVIYDYNLGLIYVLQDQSCLIQPMGLTTPALDQNGAFSWQSLLWMDVVYFYLGEVDFESYPGFKVSAWEAVANDMTLHSGKYDKVVTTLYLAKSDERDLFYGYTLVGSVRKAYKKGSNGNYILVETTKRNYYDARSTASEDEFNDRFQVGDCYKNPESRIELAFKLTCSAQGCRKLAEDMLTEFKYAFKSYILSDYTISPLRIDDISFVINENQLVAFTTFLERPTFSSAFQKRGVYIGSDYLNKLSGVDMADESQCLDYQAAYFAPIRYVLYCTRSKRQVCYHVEKGATLPIGGNENYCKVYDVPLGNFHRFGQELNLKDVHNSMLNKASYSILYFQGVKYQVEDVVDKTQLFNDEAQFPFQVAIHDARIKEDHNFQVVYAEKVANLGQCYRECLHSDETICETFSYCEGSTGVECLITKAPFETISDNITIDKNCNTYSKNYYSDYFKVAQKKFISTASATINIPLYDCASLCHSSKGCYSFQWCGGYCTFGGYFTDSNSEYDEKCDIYVPKVSNNYQITGKKIVEQAYHTELNLNMAQCASICYDISDGDQKCKSFNYCPKGRTPSSCLLTTYSVNDPNTKTIESENCYNYEILEKGNSKKVSVNETPKGTSSGAAFGIIMLFLVGGLAVGLVLPIAYDKVKLLPSVSSIRERFQQGSADVGFGWSKQVNEDEGRSRLDQTTIE</sequence>
<proteinExistence type="predicted"/>
<keyword evidence="1" id="KW-0812">Transmembrane</keyword>
<dbReference type="AlphaFoldDB" id="T1L4K2"/>
<dbReference type="InterPro" id="IPR003609">
    <property type="entry name" value="Pan_app"/>
</dbReference>
<dbReference type="EnsemblMetazoa" id="tetur39g00360.1">
    <property type="protein sequence ID" value="tetur39g00360.1"/>
    <property type="gene ID" value="tetur39g00360"/>
</dbReference>
<organism evidence="4 5">
    <name type="scientific">Tetranychus urticae</name>
    <name type="common">Two-spotted spider mite</name>
    <dbReference type="NCBI Taxonomy" id="32264"/>
    <lineage>
        <taxon>Eukaryota</taxon>
        <taxon>Metazoa</taxon>
        <taxon>Ecdysozoa</taxon>
        <taxon>Arthropoda</taxon>
        <taxon>Chelicerata</taxon>
        <taxon>Arachnida</taxon>
        <taxon>Acari</taxon>
        <taxon>Acariformes</taxon>
        <taxon>Trombidiformes</taxon>
        <taxon>Prostigmata</taxon>
        <taxon>Eleutherengona</taxon>
        <taxon>Raphignathae</taxon>
        <taxon>Tetranychoidea</taxon>
        <taxon>Tetranychidae</taxon>
        <taxon>Tetranychus</taxon>
    </lineage>
</organism>
<keyword evidence="1" id="KW-1133">Transmembrane helix</keyword>
<gene>
    <name evidence="4" type="primary">107370246</name>
</gene>
<feature type="transmembrane region" description="Helical" evidence="1">
    <location>
        <begin position="907"/>
        <end position="930"/>
    </location>
</feature>
<reference evidence="4" key="2">
    <citation type="submission" date="2015-06" db="UniProtKB">
        <authorList>
            <consortium name="EnsemblMetazoa"/>
        </authorList>
    </citation>
    <scope>IDENTIFICATION</scope>
</reference>
<protein>
    <recommendedName>
        <fullName evidence="3">Apple domain-containing protein</fullName>
    </recommendedName>
</protein>
<dbReference type="PROSITE" id="PS50948">
    <property type="entry name" value="PAN"/>
    <property type="match status" value="2"/>
</dbReference>
<accession>T1L4K2</accession>
<feature type="domain" description="Apple" evidence="3">
    <location>
        <begin position="797"/>
        <end position="880"/>
    </location>
</feature>
<evidence type="ECO:0000313" key="4">
    <source>
        <dbReference type="EnsemblMetazoa" id="tetur39g00360.1"/>
    </source>
</evidence>
<reference evidence="5" key="1">
    <citation type="submission" date="2011-08" db="EMBL/GenBank/DDBJ databases">
        <authorList>
            <person name="Rombauts S."/>
        </authorList>
    </citation>
    <scope>NUCLEOTIDE SEQUENCE</scope>
    <source>
        <strain evidence="5">London</strain>
    </source>
</reference>
<name>T1L4K2_TETUR</name>
<feature type="signal peptide" evidence="2">
    <location>
        <begin position="1"/>
        <end position="21"/>
    </location>
</feature>
<keyword evidence="1" id="KW-0472">Membrane</keyword>
<dbReference type="Proteomes" id="UP000015104">
    <property type="component" value="Unassembled WGS sequence"/>
</dbReference>
<evidence type="ECO:0000259" key="3">
    <source>
        <dbReference type="PROSITE" id="PS50948"/>
    </source>
</evidence>
<dbReference type="OMA" id="ETICETF"/>
<keyword evidence="2" id="KW-0732">Signal</keyword>
<evidence type="ECO:0000256" key="1">
    <source>
        <dbReference type="SAM" id="Phobius"/>
    </source>
</evidence>